<comment type="caution">
    <text evidence="6">The sequence shown here is derived from an EMBL/GenBank/DDBJ whole genome shotgun (WGS) entry which is preliminary data.</text>
</comment>
<dbReference type="Proteomes" id="UP000011668">
    <property type="component" value="Unassembled WGS sequence"/>
</dbReference>
<evidence type="ECO:0000313" key="6">
    <source>
        <dbReference type="EMBL" id="ELU38200.1"/>
    </source>
</evidence>
<organism evidence="6 7">
    <name type="scientific">Thanatephorus cucumeris (strain AG1-IA)</name>
    <name type="common">Rice sheath blight fungus</name>
    <name type="synonym">Rhizoctonia solani</name>
    <dbReference type="NCBI Taxonomy" id="983506"/>
    <lineage>
        <taxon>Eukaryota</taxon>
        <taxon>Fungi</taxon>
        <taxon>Dikarya</taxon>
        <taxon>Basidiomycota</taxon>
        <taxon>Agaricomycotina</taxon>
        <taxon>Agaricomycetes</taxon>
        <taxon>Cantharellales</taxon>
        <taxon>Ceratobasidiaceae</taxon>
        <taxon>Rhizoctonia</taxon>
        <taxon>Rhizoctonia solani AG-1</taxon>
    </lineage>
</organism>
<feature type="compositionally biased region" description="Low complexity" evidence="4">
    <location>
        <begin position="344"/>
        <end position="394"/>
    </location>
</feature>
<dbReference type="AlphaFoldDB" id="L8WJW0"/>
<feature type="region of interest" description="Disordered" evidence="4">
    <location>
        <begin position="44"/>
        <end position="68"/>
    </location>
</feature>
<dbReference type="InterPro" id="IPR007282">
    <property type="entry name" value="NOT2/3/5_C"/>
</dbReference>
<feature type="domain" description="NOT2/NOT3/NOT5 C-terminal" evidence="5">
    <location>
        <begin position="474"/>
        <end position="540"/>
    </location>
</feature>
<evidence type="ECO:0000256" key="2">
    <source>
        <dbReference type="ARBA" id="ARBA00023015"/>
    </source>
</evidence>
<feature type="region of interest" description="Disordered" evidence="4">
    <location>
        <begin position="106"/>
        <end position="163"/>
    </location>
</feature>
<protein>
    <submittedName>
        <fullName evidence="6">NOT2/NOT3/NOT5 family domain-containing protein</fullName>
    </submittedName>
</protein>
<dbReference type="InterPro" id="IPR040168">
    <property type="entry name" value="Not2/3/5"/>
</dbReference>
<dbReference type="PANTHER" id="PTHR23326">
    <property type="entry name" value="CCR4 NOT-RELATED"/>
    <property type="match status" value="1"/>
</dbReference>
<dbReference type="Gene3D" id="2.30.30.1020">
    <property type="entry name" value="CCR4-NOT complex subunit 2/3/5, C-terminal domain"/>
    <property type="match status" value="1"/>
</dbReference>
<dbReference type="InterPro" id="IPR038635">
    <property type="entry name" value="CCR4-NOT_su2/3/5_C_sf"/>
</dbReference>
<feature type="compositionally biased region" description="Pro residues" evidence="4">
    <location>
        <begin position="306"/>
        <end position="343"/>
    </location>
</feature>
<reference evidence="6 7" key="1">
    <citation type="journal article" date="2013" name="Nat. Commun.">
        <title>The evolution and pathogenic mechanisms of the rice sheath blight pathogen.</title>
        <authorList>
            <person name="Zheng A."/>
            <person name="Lin R."/>
            <person name="Xu L."/>
            <person name="Qin P."/>
            <person name="Tang C."/>
            <person name="Ai P."/>
            <person name="Zhang D."/>
            <person name="Liu Y."/>
            <person name="Sun Z."/>
            <person name="Feng H."/>
            <person name="Wang Y."/>
            <person name="Chen Y."/>
            <person name="Liang X."/>
            <person name="Fu R."/>
            <person name="Li Q."/>
            <person name="Zhang J."/>
            <person name="Yu X."/>
            <person name="Xie Z."/>
            <person name="Ding L."/>
            <person name="Guan P."/>
            <person name="Tang J."/>
            <person name="Liang Y."/>
            <person name="Wang S."/>
            <person name="Deng Q."/>
            <person name="Li S."/>
            <person name="Zhu J."/>
            <person name="Wang L."/>
            <person name="Liu H."/>
            <person name="Li P."/>
        </authorList>
    </citation>
    <scope>NUCLEOTIDE SEQUENCE [LARGE SCALE GENOMIC DNA]</scope>
    <source>
        <strain evidence="7">AG-1 IA</strain>
    </source>
</reference>
<keyword evidence="7" id="KW-1185">Reference proteome</keyword>
<dbReference type="STRING" id="983506.L8WJW0"/>
<comment type="similarity">
    <text evidence="1">Belongs to the CNOT2/3/5 family.</text>
</comment>
<feature type="compositionally biased region" description="Basic residues" evidence="4">
    <location>
        <begin position="570"/>
        <end position="579"/>
    </location>
</feature>
<feature type="region of interest" description="Disordered" evidence="4">
    <location>
        <begin position="288"/>
        <end position="408"/>
    </location>
</feature>
<dbReference type="EMBL" id="AFRT01002237">
    <property type="protein sequence ID" value="ELU38200.1"/>
    <property type="molecule type" value="Genomic_DNA"/>
</dbReference>
<dbReference type="Pfam" id="PF04153">
    <property type="entry name" value="NOT2_3_5_C"/>
    <property type="match status" value="1"/>
</dbReference>
<feature type="compositionally biased region" description="Low complexity" evidence="4">
    <location>
        <begin position="54"/>
        <end position="68"/>
    </location>
</feature>
<proteinExistence type="inferred from homology"/>
<dbReference type="GO" id="GO:0030015">
    <property type="term" value="C:CCR4-NOT core complex"/>
    <property type="evidence" value="ECO:0007669"/>
    <property type="project" value="InterPro"/>
</dbReference>
<feature type="compositionally biased region" description="Polar residues" evidence="4">
    <location>
        <begin position="110"/>
        <end position="131"/>
    </location>
</feature>
<evidence type="ECO:0000256" key="3">
    <source>
        <dbReference type="ARBA" id="ARBA00023163"/>
    </source>
</evidence>
<dbReference type="GO" id="GO:0006355">
    <property type="term" value="P:regulation of DNA-templated transcription"/>
    <property type="evidence" value="ECO:0007669"/>
    <property type="project" value="InterPro"/>
</dbReference>
<evidence type="ECO:0000256" key="1">
    <source>
        <dbReference type="ARBA" id="ARBA00007682"/>
    </source>
</evidence>
<feature type="region of interest" description="Disordered" evidence="4">
    <location>
        <begin position="547"/>
        <end position="584"/>
    </location>
</feature>
<evidence type="ECO:0000256" key="4">
    <source>
        <dbReference type="SAM" id="MobiDB-lite"/>
    </source>
</evidence>
<sequence length="752" mass="80194">MGGYVSRYQRLCILDLLTRSVGQAPRVPPNLNPTAQQQLASQFRGGVYPPYGMPQTQQQPQRAPTQPAYAQPARATYGIPSRSFPFSGVQQQAATAAQQSHLHALMPQPNGANQTPGANGANTPDTSTSLDPNEFPALGTSAPQPPFSYAQAGASAGSGYHPPGPANFQAPNYASAGANPASFSAGANNYAQAGAQANFASAGTPGAGFGTGAAGANGQQQAQQRELTQDDFPALGQGDATFANSVVGPSSDQHRQNLLGQMGVMRNNIPGYQSELDKRQQQQAFGNIKLNPPNHATAAAWASQPPSQPPQSQPPTQAPPQPPQQQLPPPPQPQPQTQPPPQPSQTTNTAPAPSSTPSSFSLNGQQQSQSQSQTQTQTQTQSASPAPTTASANTGTGGGAQSTTGAPLSQAGAIGSSIPLTPAQQVLMSAADRWGLLGLLQIIKGGDPDVTLLNVGADLSGMGLDMGMQGHLYPSFITPWSDASAALTVEPDYHLPACYNVQPPPPAQAKANAFSDETLFFMFYSSPRDVLQEMASQELTSPILTLFPQGTTATGDSTRNVEYGSPRNPARPHLKRPAHTSRASTRSLILKTGNASRCMRAFSMTSWRRNIPYLSAAQRGMPSKRQEWEKHSGEGTGSGGTLQKWENVRDGEVRRVAGEGWRGRGRGRMRWVEVEHTYIFMPLCFLFERSTYSLVVGFIDSMYVRLLVNPAVYQVLIAGWVFFDDHLETCLGVLVGHCFYFRLQSWIQCTET</sequence>
<dbReference type="HOGENOM" id="CLU_370134_0_0_1"/>
<evidence type="ECO:0000259" key="5">
    <source>
        <dbReference type="Pfam" id="PF04153"/>
    </source>
</evidence>
<feature type="compositionally biased region" description="Low complexity" evidence="4">
    <location>
        <begin position="296"/>
        <end position="305"/>
    </location>
</feature>
<gene>
    <name evidence="6" type="ORF">AG1IA_07769</name>
</gene>
<keyword evidence="3" id="KW-0804">Transcription</keyword>
<evidence type="ECO:0000313" key="7">
    <source>
        <dbReference type="Proteomes" id="UP000011668"/>
    </source>
</evidence>
<dbReference type="GO" id="GO:0000289">
    <property type="term" value="P:nuclear-transcribed mRNA poly(A) tail shortening"/>
    <property type="evidence" value="ECO:0007669"/>
    <property type="project" value="UniProtKB-ARBA"/>
</dbReference>
<feature type="compositionally biased region" description="Basic and acidic residues" evidence="4">
    <location>
        <begin position="624"/>
        <end position="633"/>
    </location>
</feature>
<dbReference type="OrthoDB" id="25391at2759"/>
<name>L8WJW0_THACA</name>
<feature type="compositionally biased region" description="Low complexity" evidence="4">
    <location>
        <begin position="148"/>
        <end position="160"/>
    </location>
</feature>
<accession>L8WJW0</accession>
<feature type="region of interest" description="Disordered" evidence="4">
    <location>
        <begin position="622"/>
        <end position="643"/>
    </location>
</feature>
<feature type="compositionally biased region" description="Polar residues" evidence="4">
    <location>
        <begin position="547"/>
        <end position="560"/>
    </location>
</feature>
<keyword evidence="2" id="KW-0805">Transcription regulation</keyword>